<evidence type="ECO:0000313" key="1">
    <source>
        <dbReference type="EMBL" id="AFR93915.2"/>
    </source>
</evidence>
<dbReference type="Proteomes" id="UP000010091">
    <property type="component" value="Chromosome 3"/>
</dbReference>
<evidence type="ECO:0008006" key="3">
    <source>
        <dbReference type="Google" id="ProtNLM"/>
    </source>
</evidence>
<dbReference type="KEGG" id="cng:CNAG_07523"/>
<dbReference type="Pfam" id="PF18758">
    <property type="entry name" value="KDZ"/>
    <property type="match status" value="1"/>
</dbReference>
<dbReference type="PANTHER" id="PTHR34305:SF1">
    <property type="entry name" value="SWIM-TYPE DOMAIN-CONTAINING PROTEIN"/>
    <property type="match status" value="1"/>
</dbReference>
<dbReference type="PANTHER" id="PTHR34305">
    <property type="entry name" value="EXPRESSED PROTEIN"/>
    <property type="match status" value="1"/>
</dbReference>
<evidence type="ECO:0000313" key="2">
    <source>
        <dbReference type="Proteomes" id="UP000010091"/>
    </source>
</evidence>
<dbReference type="EMBL" id="CP003822">
    <property type="protein sequence ID" value="AFR93915.2"/>
    <property type="molecule type" value="Genomic_DNA"/>
</dbReference>
<proteinExistence type="predicted"/>
<dbReference type="GeneID" id="23890361"/>
<protein>
    <recommendedName>
        <fullName evidence="3">MULE transposase domain-containing protein</fullName>
    </recommendedName>
</protein>
<dbReference type="HOGENOM" id="CLU_113385_0_0_1"/>
<dbReference type="VEuPathDB" id="FungiDB:CNAG_07523"/>
<dbReference type="RefSeq" id="XP_012047901.1">
    <property type="nucleotide sequence ID" value="XM_012192511.1"/>
</dbReference>
<keyword evidence="2" id="KW-1185">Reference proteome</keyword>
<sequence length="213" mass="24428">MRTALSRCGNRDVYSGIPTDAGARRLCQQKIGDWEGGGDGCKKYYDQVIRKKKMRMTGDIAGIWCPHGICLAYQVMPTSEGRDDFFSLLKYFFLVPPKVIVYDFACSLATYCMLRDPVYFAHVRFLVDKLHAHGHTTCSRAGRISTAMFYSPNLRMVNSSVAEGNHSILRRLRKSLSYMSEEHFLCFFDMAIQAMNRRALLKHEWEALYRGLP</sequence>
<name>J9VQG2_CRYN9</name>
<organism evidence="1 2">
    <name type="scientific">Cryptococcus neoformans (strain H99 / ATCC 208821 / CBS 10515 / FGSC 9487)</name>
    <name type="common">Cryptococcus neoformans var. grubii serotype A</name>
    <dbReference type="NCBI Taxonomy" id="235443"/>
    <lineage>
        <taxon>Eukaryota</taxon>
        <taxon>Fungi</taxon>
        <taxon>Dikarya</taxon>
        <taxon>Basidiomycota</taxon>
        <taxon>Agaricomycotina</taxon>
        <taxon>Tremellomycetes</taxon>
        <taxon>Tremellales</taxon>
        <taxon>Cryptococcaceae</taxon>
        <taxon>Cryptococcus</taxon>
        <taxon>Cryptococcus neoformans species complex</taxon>
    </lineage>
</organism>
<dbReference type="InterPro" id="IPR040521">
    <property type="entry name" value="KDZ"/>
</dbReference>
<dbReference type="AlphaFoldDB" id="J9VQG2"/>
<dbReference type="OrthoDB" id="5598737at2759"/>
<gene>
    <name evidence="1" type="ORF">CNAG_07523</name>
</gene>
<accession>J9VQG2</accession>
<reference evidence="1 2" key="1">
    <citation type="journal article" date="2014" name="PLoS Genet.">
        <title>Analysis of the genome and transcriptome of Cryptococcus neoformans var. grubii reveals complex RNA expression and microevolution leading to virulence attenuation.</title>
        <authorList>
            <person name="Janbon G."/>
            <person name="Ormerod K.L."/>
            <person name="Paulet D."/>
            <person name="Byrnes E.J.III."/>
            <person name="Yadav V."/>
            <person name="Chatterjee G."/>
            <person name="Mullapudi N."/>
            <person name="Hon C.C."/>
            <person name="Billmyre R.B."/>
            <person name="Brunel F."/>
            <person name="Bahn Y.S."/>
            <person name="Chen W."/>
            <person name="Chen Y."/>
            <person name="Chow E.W."/>
            <person name="Coppee J.Y."/>
            <person name="Floyd-Averette A."/>
            <person name="Gaillardin C."/>
            <person name="Gerik K.J."/>
            <person name="Goldberg J."/>
            <person name="Gonzalez-Hilarion S."/>
            <person name="Gujja S."/>
            <person name="Hamlin J.L."/>
            <person name="Hsueh Y.P."/>
            <person name="Ianiri G."/>
            <person name="Jones S."/>
            <person name="Kodira C.D."/>
            <person name="Kozubowski L."/>
            <person name="Lam W."/>
            <person name="Marra M."/>
            <person name="Mesner L.D."/>
            <person name="Mieczkowski P.A."/>
            <person name="Moyrand F."/>
            <person name="Nielsen K."/>
            <person name="Proux C."/>
            <person name="Rossignol T."/>
            <person name="Schein J.E."/>
            <person name="Sun S."/>
            <person name="Wollschlaeger C."/>
            <person name="Wood I.A."/>
            <person name="Zeng Q."/>
            <person name="Neuveglise C."/>
            <person name="Newlon C.S."/>
            <person name="Perfect J.R."/>
            <person name="Lodge J.K."/>
            <person name="Idnurm A."/>
            <person name="Stajich J.E."/>
            <person name="Kronstad J.W."/>
            <person name="Sanyal K."/>
            <person name="Heitman J."/>
            <person name="Fraser J.A."/>
            <person name="Cuomo C.A."/>
            <person name="Dietrich F.S."/>
        </authorList>
    </citation>
    <scope>NUCLEOTIDE SEQUENCE [LARGE SCALE GENOMIC DNA]</scope>
    <source>
        <strain evidence="2">H99 / ATCC 208821 / CBS 10515 / FGSC 9487</strain>
    </source>
</reference>